<comment type="caution">
    <text evidence="2">The sequence shown here is derived from an EMBL/GenBank/DDBJ whole genome shotgun (WGS) entry which is preliminary data.</text>
</comment>
<reference evidence="2 3" key="1">
    <citation type="submission" date="2019-10" db="EMBL/GenBank/DDBJ databases">
        <title>Epibacterium sp. nov., isolated from seawater.</title>
        <authorList>
            <person name="Zhang X."/>
            <person name="Li N."/>
        </authorList>
    </citation>
    <scope>NUCLEOTIDE SEQUENCE [LARGE SCALE GENOMIC DNA]</scope>
    <source>
        <strain evidence="2 3">SM1969</strain>
    </source>
</reference>
<evidence type="ECO:0000313" key="2">
    <source>
        <dbReference type="EMBL" id="MQY41689.1"/>
    </source>
</evidence>
<dbReference type="SUPFAM" id="SSF51294">
    <property type="entry name" value="Hedgehog/intein (Hint) domain"/>
    <property type="match status" value="1"/>
</dbReference>
<dbReference type="InterPro" id="IPR028992">
    <property type="entry name" value="Hedgehog/Intein_dom"/>
</dbReference>
<gene>
    <name evidence="2" type="ORF">GG681_03480</name>
</gene>
<evidence type="ECO:0000259" key="1">
    <source>
        <dbReference type="Pfam" id="PF13403"/>
    </source>
</evidence>
<dbReference type="Gene3D" id="2.170.16.10">
    <property type="entry name" value="Hedgehog/Intein (Hint) domain"/>
    <property type="match status" value="1"/>
</dbReference>
<accession>A0A844AKJ7</accession>
<name>A0A844AKJ7_9RHOB</name>
<dbReference type="Proteomes" id="UP000436694">
    <property type="component" value="Unassembled WGS sequence"/>
</dbReference>
<dbReference type="EMBL" id="WIXK01000001">
    <property type="protein sequence ID" value="MQY41689.1"/>
    <property type="molecule type" value="Genomic_DNA"/>
</dbReference>
<dbReference type="RefSeq" id="WP_153545071.1">
    <property type="nucleotide sequence ID" value="NZ_WIXK01000001.1"/>
</dbReference>
<feature type="domain" description="Hedgehog/Intein (Hint)" evidence="1">
    <location>
        <begin position="161"/>
        <end position="298"/>
    </location>
</feature>
<dbReference type="AlphaFoldDB" id="A0A844AKJ7"/>
<sequence length="361" mass="38692">MPTTFQVLYLGNLADIDSQEGNRGAENAEDLVGLEFGDANQPLIDSAATWSQLGGPDNGFDMNNTLDTDQFSINGGAAQTFDGLSVYNATLTYGDGSTAQITAVIAQDVNGETYLVPENSDNADHAAFEAGVIESVSLDRLATNVVDQLVADRQDMELVACFTEGTRIRAEHGEIPIEALAAGDRVATLDHGLQPIRWIGSGEVAAAGSLAPIRFAPGVLGNRRALMVSPQHRIYVRNAALELISDSADALVPACHMVNGATICAQPGGRVRYYHLMFDHHELIWGEGVLSESFYPGNTGLRALTPEARAEIEALFPQRLPARRYGPTARATLSAAEWRVARLYTPPAAQLRGPTGPDHLR</sequence>
<dbReference type="InterPro" id="IPR036844">
    <property type="entry name" value="Hint_dom_sf"/>
</dbReference>
<protein>
    <submittedName>
        <fullName evidence="2">Hemolysin</fullName>
    </submittedName>
</protein>
<keyword evidence="3" id="KW-1185">Reference proteome</keyword>
<organism evidence="2 3">
    <name type="scientific">Tritonibacter aquimaris</name>
    <dbReference type="NCBI Taxonomy" id="2663379"/>
    <lineage>
        <taxon>Bacteria</taxon>
        <taxon>Pseudomonadati</taxon>
        <taxon>Pseudomonadota</taxon>
        <taxon>Alphaproteobacteria</taxon>
        <taxon>Rhodobacterales</taxon>
        <taxon>Paracoccaceae</taxon>
        <taxon>Tritonibacter</taxon>
    </lineage>
</organism>
<evidence type="ECO:0000313" key="3">
    <source>
        <dbReference type="Proteomes" id="UP000436694"/>
    </source>
</evidence>
<proteinExistence type="predicted"/>
<dbReference type="Pfam" id="PF13403">
    <property type="entry name" value="Hint_2"/>
    <property type="match status" value="1"/>
</dbReference>